<proteinExistence type="predicted"/>
<dbReference type="PROSITE" id="PS51674">
    <property type="entry name" value="4FE4S_WBL"/>
    <property type="match status" value="1"/>
</dbReference>
<dbReference type="Pfam" id="PF02467">
    <property type="entry name" value="Whib"/>
    <property type="match status" value="1"/>
</dbReference>
<evidence type="ECO:0000313" key="3">
    <source>
        <dbReference type="Proteomes" id="UP001601444"/>
    </source>
</evidence>
<dbReference type="Proteomes" id="UP001601444">
    <property type="component" value="Unassembled WGS sequence"/>
</dbReference>
<reference evidence="2 3" key="1">
    <citation type="submission" date="2024-10" db="EMBL/GenBank/DDBJ databases">
        <title>The Natural Products Discovery Center: Release of the First 8490 Sequenced Strains for Exploring Actinobacteria Biosynthetic Diversity.</title>
        <authorList>
            <person name="Kalkreuter E."/>
            <person name="Kautsar S.A."/>
            <person name="Yang D."/>
            <person name="Bader C.D."/>
            <person name="Teijaro C.N."/>
            <person name="Fluegel L."/>
            <person name="Davis C.M."/>
            <person name="Simpson J.R."/>
            <person name="Lauterbach L."/>
            <person name="Steele A.D."/>
            <person name="Gui C."/>
            <person name="Meng S."/>
            <person name="Li G."/>
            <person name="Viehrig K."/>
            <person name="Ye F."/>
            <person name="Su P."/>
            <person name="Kiefer A.F."/>
            <person name="Nichols A."/>
            <person name="Cepeda A.J."/>
            <person name="Yan W."/>
            <person name="Fan B."/>
            <person name="Jiang Y."/>
            <person name="Adhikari A."/>
            <person name="Zheng C.-J."/>
            <person name="Schuster L."/>
            <person name="Cowan T.M."/>
            <person name="Smanski M.J."/>
            <person name="Chevrette M.G."/>
            <person name="De Carvalho L.P.S."/>
            <person name="Shen B."/>
        </authorList>
    </citation>
    <scope>NUCLEOTIDE SEQUENCE [LARGE SCALE GENOMIC DNA]</scope>
    <source>
        <strain evidence="2 3">NPDC004045</strain>
    </source>
</reference>
<comment type="caution">
    <text evidence="2">The sequence shown here is derived from an EMBL/GenBank/DDBJ whole genome shotgun (WGS) entry which is preliminary data.</text>
</comment>
<sequence>MSDTVIDPVVFGDRACRGVDQEAFFPAPRKLAARKPAQRLCRACPVLARCAAFAAAEAAAGRISECVIASVYVPRFDRRSRAQRAAAVAELTAIAAGVSVREVA</sequence>
<name>A0ABW6PXX8_9NOCA</name>
<evidence type="ECO:0000259" key="1">
    <source>
        <dbReference type="PROSITE" id="PS51674"/>
    </source>
</evidence>
<accession>A0ABW6PXX8</accession>
<protein>
    <submittedName>
        <fullName evidence="2">WhiB family transcriptional regulator</fullName>
    </submittedName>
</protein>
<organism evidence="2 3">
    <name type="scientific">Nocardia thailandica</name>
    <dbReference type="NCBI Taxonomy" id="257275"/>
    <lineage>
        <taxon>Bacteria</taxon>
        <taxon>Bacillati</taxon>
        <taxon>Actinomycetota</taxon>
        <taxon>Actinomycetes</taxon>
        <taxon>Mycobacteriales</taxon>
        <taxon>Nocardiaceae</taxon>
        <taxon>Nocardia</taxon>
    </lineage>
</organism>
<dbReference type="InterPro" id="IPR034768">
    <property type="entry name" value="4FE4S_WBL"/>
</dbReference>
<evidence type="ECO:0000313" key="2">
    <source>
        <dbReference type="EMBL" id="MFF0547214.1"/>
    </source>
</evidence>
<feature type="domain" description="4Fe-4S Wbl-type" evidence="1">
    <location>
        <begin position="15"/>
        <end position="78"/>
    </location>
</feature>
<dbReference type="RefSeq" id="WP_387703310.1">
    <property type="nucleotide sequence ID" value="NZ_JBIAMX010000035.1"/>
</dbReference>
<gene>
    <name evidence="2" type="ORF">ACFYTF_30720</name>
</gene>
<dbReference type="EMBL" id="JBIAMX010000035">
    <property type="protein sequence ID" value="MFF0547214.1"/>
    <property type="molecule type" value="Genomic_DNA"/>
</dbReference>
<keyword evidence="3" id="KW-1185">Reference proteome</keyword>